<feature type="transmembrane region" description="Helical" evidence="2">
    <location>
        <begin position="170"/>
        <end position="192"/>
    </location>
</feature>
<feature type="region of interest" description="Disordered" evidence="1">
    <location>
        <begin position="106"/>
        <end position="165"/>
    </location>
</feature>
<feature type="transmembrane region" description="Helical" evidence="2">
    <location>
        <begin position="236"/>
        <end position="255"/>
    </location>
</feature>
<sequence length="372" mass="39486">MASSDDAERATPPHDARLHEALQSMRFAAGGPSYAEIAARVTRLRASRVGGARSVTVARSTVYDLFRPDRTRVDRALVADVILALGGSEHDAAHWRRHAAVVNSLGHRPESVAEAPAPPAAAPETPENPDDPEQPPHDPTPSRRHTATQRDADEPRTLDPRPPRTTASRVGVMAIIIALCTLANVVGGQLVLWSSLPLFLDMVGTAIASIVLGPWYGVLVAIATQLTGAAYHSSPIGLPFTAVGIVGALLWGYGTRSWGLGRTPVRFFVLTVMVALACTLVATPITLAVYGGYSAHVATVAFTDQLLHLGDALWTAVLSANLVSSLIDKMISGFIALTVGSSLVHRIDSHRRGRGADALLFDPPRLIFRASA</sequence>
<proteinExistence type="predicted"/>
<evidence type="ECO:0000313" key="3">
    <source>
        <dbReference type="EMBL" id="MDT3315592.1"/>
    </source>
</evidence>
<dbReference type="RefSeq" id="WP_311860221.1">
    <property type="nucleotide sequence ID" value="NZ_JAUZVV010000001.1"/>
</dbReference>
<keyword evidence="2" id="KW-1133">Transmembrane helix</keyword>
<protein>
    <submittedName>
        <fullName evidence="3">ECF transporter S component</fullName>
    </submittedName>
</protein>
<evidence type="ECO:0000256" key="1">
    <source>
        <dbReference type="SAM" id="MobiDB-lite"/>
    </source>
</evidence>
<comment type="caution">
    <text evidence="3">The sequence shown here is derived from an EMBL/GenBank/DDBJ whole genome shotgun (WGS) entry which is preliminary data.</text>
</comment>
<evidence type="ECO:0000313" key="4">
    <source>
        <dbReference type="Proteomes" id="UP001251849"/>
    </source>
</evidence>
<feature type="transmembrane region" description="Helical" evidence="2">
    <location>
        <begin position="267"/>
        <end position="293"/>
    </location>
</feature>
<keyword evidence="2" id="KW-0472">Membrane</keyword>
<evidence type="ECO:0000256" key="2">
    <source>
        <dbReference type="SAM" id="Phobius"/>
    </source>
</evidence>
<organism evidence="3 4">
    <name type="scientific">Microbacterium gawkjiense</name>
    <dbReference type="NCBI Taxonomy" id="3067309"/>
    <lineage>
        <taxon>Bacteria</taxon>
        <taxon>Bacillati</taxon>
        <taxon>Actinomycetota</taxon>
        <taxon>Actinomycetes</taxon>
        <taxon>Micrococcales</taxon>
        <taxon>Microbacteriaceae</taxon>
        <taxon>Microbacterium</taxon>
    </lineage>
</organism>
<keyword evidence="4" id="KW-1185">Reference proteome</keyword>
<feature type="transmembrane region" description="Helical" evidence="2">
    <location>
        <begin position="199"/>
        <end position="224"/>
    </location>
</feature>
<dbReference type="EMBL" id="JAUZVV010000001">
    <property type="protein sequence ID" value="MDT3315592.1"/>
    <property type="molecule type" value="Genomic_DNA"/>
</dbReference>
<name>A0ABU3G6Y7_9MICO</name>
<dbReference type="Proteomes" id="UP001251849">
    <property type="component" value="Unassembled WGS sequence"/>
</dbReference>
<keyword evidence="2" id="KW-0812">Transmembrane</keyword>
<reference evidence="3 4" key="1">
    <citation type="submission" date="2023-08" db="EMBL/GenBank/DDBJ databases">
        <title>Microbacterium aquilitoris sp. nov. and Microbacterium gwkjibeachense sp. nov., isolated from beach.</title>
        <authorList>
            <person name="Lee S.D."/>
            <person name="Yang H."/>
            <person name="Kim I."/>
        </authorList>
    </citation>
    <scope>NUCLEOTIDE SEQUENCE [LARGE SCALE GENOMIC DNA]</scope>
    <source>
        <strain evidence="3 4">KSW4-11</strain>
    </source>
</reference>
<dbReference type="Gene3D" id="1.10.1760.20">
    <property type="match status" value="1"/>
</dbReference>
<accession>A0ABU3G6Y7</accession>
<feature type="compositionally biased region" description="Basic and acidic residues" evidence="1">
    <location>
        <begin position="148"/>
        <end position="162"/>
    </location>
</feature>
<gene>
    <name evidence="3" type="ORF">Q9S71_02035</name>
</gene>